<organism evidence="1 2">
    <name type="scientific">Populus alba x Populus x berolinensis</name>
    <dbReference type="NCBI Taxonomy" id="444605"/>
    <lineage>
        <taxon>Eukaryota</taxon>
        <taxon>Viridiplantae</taxon>
        <taxon>Streptophyta</taxon>
        <taxon>Embryophyta</taxon>
        <taxon>Tracheophyta</taxon>
        <taxon>Spermatophyta</taxon>
        <taxon>Magnoliopsida</taxon>
        <taxon>eudicotyledons</taxon>
        <taxon>Gunneridae</taxon>
        <taxon>Pentapetalae</taxon>
        <taxon>rosids</taxon>
        <taxon>fabids</taxon>
        <taxon>Malpighiales</taxon>
        <taxon>Salicaceae</taxon>
        <taxon>Saliceae</taxon>
        <taxon>Populus</taxon>
    </lineage>
</organism>
<proteinExistence type="predicted"/>
<evidence type="ECO:0000313" key="2">
    <source>
        <dbReference type="Proteomes" id="UP001164929"/>
    </source>
</evidence>
<protein>
    <submittedName>
        <fullName evidence="1">Uncharacterized protein</fullName>
    </submittedName>
</protein>
<reference evidence="1" key="1">
    <citation type="journal article" date="2023" name="Mol. Ecol. Resour.">
        <title>Chromosome-level genome assembly of a triploid poplar Populus alba 'Berolinensis'.</title>
        <authorList>
            <person name="Chen S."/>
            <person name="Yu Y."/>
            <person name="Wang X."/>
            <person name="Wang S."/>
            <person name="Zhang T."/>
            <person name="Zhou Y."/>
            <person name="He R."/>
            <person name="Meng N."/>
            <person name="Wang Y."/>
            <person name="Liu W."/>
            <person name="Liu Z."/>
            <person name="Liu J."/>
            <person name="Guo Q."/>
            <person name="Huang H."/>
            <person name="Sederoff R.R."/>
            <person name="Wang G."/>
            <person name="Qu G."/>
            <person name="Chen S."/>
        </authorList>
    </citation>
    <scope>NUCLEOTIDE SEQUENCE</scope>
    <source>
        <strain evidence="1">SC-2020</strain>
    </source>
</reference>
<dbReference type="EMBL" id="JAQIZT010000008">
    <property type="protein sequence ID" value="KAJ6989022.1"/>
    <property type="molecule type" value="Genomic_DNA"/>
</dbReference>
<keyword evidence="2" id="KW-1185">Reference proteome</keyword>
<dbReference type="AlphaFoldDB" id="A0AAD6MPE9"/>
<name>A0AAD6MPE9_9ROSI</name>
<gene>
    <name evidence="1" type="ORF">NC653_021804</name>
</gene>
<comment type="caution">
    <text evidence="1">The sequence shown here is derived from an EMBL/GenBank/DDBJ whole genome shotgun (WGS) entry which is preliminary data.</text>
</comment>
<accession>A0AAD6MPE9</accession>
<evidence type="ECO:0000313" key="1">
    <source>
        <dbReference type="EMBL" id="KAJ6989022.1"/>
    </source>
</evidence>
<dbReference type="Proteomes" id="UP001164929">
    <property type="component" value="Chromosome 8"/>
</dbReference>
<sequence>MPLDSKNFRMEIPSLRYGALDPLLSETNGLEEGWGNSRKLEGFSLMAVLMLPFYAGRDSMESNYKLDEGCYAFYCTSIFCADHEVPVGNDTVGALAKLDEECVSYYDACILFLV</sequence>